<organism evidence="2 3">
    <name type="scientific">Raineya orbicola</name>
    <dbReference type="NCBI Taxonomy" id="2016530"/>
    <lineage>
        <taxon>Bacteria</taxon>
        <taxon>Pseudomonadati</taxon>
        <taxon>Bacteroidota</taxon>
        <taxon>Cytophagia</taxon>
        <taxon>Cytophagales</taxon>
        <taxon>Raineyaceae</taxon>
        <taxon>Raineya</taxon>
    </lineage>
</organism>
<keyword evidence="1" id="KW-0472">Membrane</keyword>
<evidence type="ECO:0000256" key="1">
    <source>
        <dbReference type="SAM" id="Phobius"/>
    </source>
</evidence>
<accession>A0A2N3IIQ9</accession>
<keyword evidence="1" id="KW-1133">Transmembrane helix</keyword>
<keyword evidence="3" id="KW-1185">Reference proteome</keyword>
<evidence type="ECO:0000313" key="2">
    <source>
        <dbReference type="EMBL" id="PKQ70161.1"/>
    </source>
</evidence>
<feature type="transmembrane region" description="Helical" evidence="1">
    <location>
        <begin position="6"/>
        <end position="22"/>
    </location>
</feature>
<evidence type="ECO:0000313" key="3">
    <source>
        <dbReference type="Proteomes" id="UP000233387"/>
    </source>
</evidence>
<reference evidence="2 3" key="1">
    <citation type="submission" date="2017-06" db="EMBL/GenBank/DDBJ databases">
        <title>Raineya orbicola gen. nov., sp. nov. a slightly thermophilic bacterium of the phylum Bacteroidetes and the description of Raineyaceae fam. nov.</title>
        <authorList>
            <person name="Albuquerque L."/>
            <person name="Polonia A.R.M."/>
            <person name="Barroso C."/>
            <person name="Froufe H.J.C."/>
            <person name="Lage O."/>
            <person name="Lobo-Da-Cunha A."/>
            <person name="Egas C."/>
            <person name="Da Costa M.S."/>
        </authorList>
    </citation>
    <scope>NUCLEOTIDE SEQUENCE [LARGE SCALE GENOMIC DNA]</scope>
    <source>
        <strain evidence="2 3">SPSPC-11</strain>
    </source>
</reference>
<dbReference type="OrthoDB" id="129302at2"/>
<dbReference type="EMBL" id="NKXO01000010">
    <property type="protein sequence ID" value="PKQ70161.1"/>
    <property type="molecule type" value="Genomic_DNA"/>
</dbReference>
<feature type="transmembrane region" description="Helical" evidence="1">
    <location>
        <begin position="68"/>
        <end position="90"/>
    </location>
</feature>
<name>A0A2N3IIQ9_9BACT</name>
<feature type="transmembrane region" description="Helical" evidence="1">
    <location>
        <begin position="97"/>
        <end position="118"/>
    </location>
</feature>
<sequence length="121" mass="12891">MSPVSRFFVGLLMFAAGIYILLKSIHVSNSFSMSYRFGYGNVGVPAGVLFLGFILGVGMLFFNAKSPLGWIVTLLSVGFLIVGVIMNLHVSLASMDAFNFLSILVLVAGGGGLLFSSMRKS</sequence>
<dbReference type="Proteomes" id="UP000233387">
    <property type="component" value="Unassembled WGS sequence"/>
</dbReference>
<comment type="caution">
    <text evidence="2">The sequence shown here is derived from an EMBL/GenBank/DDBJ whole genome shotgun (WGS) entry which is preliminary data.</text>
</comment>
<protein>
    <submittedName>
        <fullName evidence="2">Uncharacterized protein</fullName>
    </submittedName>
</protein>
<feature type="transmembrane region" description="Helical" evidence="1">
    <location>
        <begin position="42"/>
        <end position="62"/>
    </location>
</feature>
<proteinExistence type="predicted"/>
<gene>
    <name evidence="2" type="ORF">Rain11_0821</name>
</gene>
<dbReference type="AlphaFoldDB" id="A0A2N3IIQ9"/>
<dbReference type="RefSeq" id="WP_101358080.1">
    <property type="nucleotide sequence ID" value="NZ_NKXO01000010.1"/>
</dbReference>
<keyword evidence="1" id="KW-0812">Transmembrane</keyword>